<dbReference type="AlphaFoldDB" id="A0A5S3QIH6"/>
<dbReference type="Proteomes" id="UP000306980">
    <property type="component" value="Unassembled WGS sequence"/>
</dbReference>
<dbReference type="OrthoDB" id="9767366at2"/>
<dbReference type="InterPro" id="IPR013108">
    <property type="entry name" value="Amidohydro_3"/>
</dbReference>
<reference evidence="2 3" key="1">
    <citation type="submission" date="2019-05" db="EMBL/GenBank/DDBJ databases">
        <title>Genomic analysis of Lentibacillus sp. NKC220-2.</title>
        <authorList>
            <person name="Oh Y.J."/>
        </authorList>
    </citation>
    <scope>NUCLEOTIDE SEQUENCE [LARGE SCALE GENOMIC DNA]</scope>
    <source>
        <strain evidence="2 3">NKC220-2</strain>
    </source>
</reference>
<dbReference type="PANTHER" id="PTHR22642">
    <property type="entry name" value="IMIDAZOLONEPROPIONASE"/>
    <property type="match status" value="1"/>
</dbReference>
<sequence length="554" mass="62028">MDKIDLLITNANVLTLDCENSRAGSVAVKDGKIVNIWQEPEPPIGSINVTNQTELVNLHGATLLPGFIDTHNHILMYSSMQNQVDCSSPKNKTINDIKESIRLKVKEMQVNEWVVGHSYDDTLLYERRHLTRYDLDEVAPNNPVLIRHTSGHLAAANSLGLEYAGLDNSVSDPQGGHYGRDDKGQLNGVLYEPSAMQVVLDQIPKQSNEERIQQLGKTSQEYLAHGITTNTDAAVGMFDGLQELDIHLKAAERNVNPMRTQLMIMHHFLREGEKYAGYSAEELDKELKERSNGRVQLDSAKMFQDGSIQGLTGALRQPYYQHPEIYGDLIHDEQLFQEEVLNLHERGFRITTHGNGDRAIGSILDAYANSLEKSPHNDHRHRIEHVQTATTDDLARMGKLGVAGSFFINHVYYWGDRHEQIFLGPERARRISPLAEAIEHNVLFTLHSDCPVTPISPLFSVWAAVNRITREGKVLGPEQRIDVETALKSMTIYGAKFIFEEENIGSIEVGKKADFAVLEADPTKVDPTEIKDISINATFIGGKPVYGHETLMTN</sequence>
<evidence type="ECO:0000313" key="2">
    <source>
        <dbReference type="EMBL" id="TMN21724.1"/>
    </source>
</evidence>
<dbReference type="PANTHER" id="PTHR22642:SF2">
    <property type="entry name" value="PROTEIN LONG AFTER FAR-RED 3"/>
    <property type="match status" value="1"/>
</dbReference>
<evidence type="ECO:0000313" key="3">
    <source>
        <dbReference type="Proteomes" id="UP000306980"/>
    </source>
</evidence>
<proteinExistence type="predicted"/>
<accession>A0A5S3QIH6</accession>
<feature type="domain" description="Amidohydrolase 3" evidence="1">
    <location>
        <begin position="54"/>
        <end position="546"/>
    </location>
</feature>
<dbReference type="EMBL" id="VCIA01000001">
    <property type="protein sequence ID" value="TMN21724.1"/>
    <property type="molecule type" value="Genomic_DNA"/>
</dbReference>
<comment type="caution">
    <text evidence="2">The sequence shown here is derived from an EMBL/GenBank/DDBJ whole genome shotgun (WGS) entry which is preliminary data.</text>
</comment>
<dbReference type="Gene3D" id="2.30.40.10">
    <property type="entry name" value="Urease, subunit C, domain 1"/>
    <property type="match status" value="1"/>
</dbReference>
<dbReference type="SUPFAM" id="SSF51556">
    <property type="entry name" value="Metallo-dependent hydrolases"/>
    <property type="match status" value="1"/>
</dbReference>
<dbReference type="RefSeq" id="WP_138602409.1">
    <property type="nucleotide sequence ID" value="NZ_VCIA01000001.1"/>
</dbReference>
<dbReference type="InterPro" id="IPR032466">
    <property type="entry name" value="Metal_Hydrolase"/>
</dbReference>
<keyword evidence="2" id="KW-0378">Hydrolase</keyword>
<dbReference type="InterPro" id="IPR011059">
    <property type="entry name" value="Metal-dep_hydrolase_composite"/>
</dbReference>
<evidence type="ECO:0000259" key="1">
    <source>
        <dbReference type="Pfam" id="PF07969"/>
    </source>
</evidence>
<dbReference type="InterPro" id="IPR033932">
    <property type="entry name" value="YtcJ-like"/>
</dbReference>
<gene>
    <name evidence="2" type="ORF">FFL34_06045</name>
</gene>
<dbReference type="Gene3D" id="3.20.20.140">
    <property type="entry name" value="Metal-dependent hydrolases"/>
    <property type="match status" value="1"/>
</dbReference>
<name>A0A5S3QIH6_9BACI</name>
<organism evidence="2 3">
    <name type="scientific">Lentibacillus cibarius</name>
    <dbReference type="NCBI Taxonomy" id="2583219"/>
    <lineage>
        <taxon>Bacteria</taxon>
        <taxon>Bacillati</taxon>
        <taxon>Bacillota</taxon>
        <taxon>Bacilli</taxon>
        <taxon>Bacillales</taxon>
        <taxon>Bacillaceae</taxon>
        <taxon>Lentibacillus</taxon>
    </lineage>
</organism>
<dbReference type="CDD" id="cd01300">
    <property type="entry name" value="YtcJ_like"/>
    <property type="match status" value="1"/>
</dbReference>
<dbReference type="GO" id="GO:0016810">
    <property type="term" value="F:hydrolase activity, acting on carbon-nitrogen (but not peptide) bonds"/>
    <property type="evidence" value="ECO:0007669"/>
    <property type="project" value="InterPro"/>
</dbReference>
<dbReference type="Pfam" id="PF07969">
    <property type="entry name" value="Amidohydro_3"/>
    <property type="match status" value="1"/>
</dbReference>
<dbReference type="SUPFAM" id="SSF51338">
    <property type="entry name" value="Composite domain of metallo-dependent hydrolases"/>
    <property type="match status" value="1"/>
</dbReference>
<protein>
    <submittedName>
        <fullName evidence="2">Amidohydrolase</fullName>
    </submittedName>
</protein>
<dbReference type="Gene3D" id="3.10.310.70">
    <property type="match status" value="1"/>
</dbReference>